<dbReference type="GO" id="GO:0000976">
    <property type="term" value="F:transcription cis-regulatory region binding"/>
    <property type="evidence" value="ECO:0007669"/>
    <property type="project" value="TreeGrafter"/>
</dbReference>
<dbReference type="GO" id="GO:0008270">
    <property type="term" value="F:zinc ion binding"/>
    <property type="evidence" value="ECO:0007669"/>
    <property type="project" value="InterPro"/>
</dbReference>
<dbReference type="AlphaFoldDB" id="A0A8J5PLH3"/>
<evidence type="ECO:0000256" key="2">
    <source>
        <dbReference type="ARBA" id="ARBA00023242"/>
    </source>
</evidence>
<comment type="subcellular location">
    <subcellularLocation>
        <location evidence="1">Nucleus</location>
    </subcellularLocation>
</comment>
<gene>
    <name evidence="5" type="ORF">Forpe1208_v001956</name>
</gene>
<dbReference type="CDD" id="cd00067">
    <property type="entry name" value="GAL4"/>
    <property type="match status" value="1"/>
</dbReference>
<accession>A0A8J5PLH3</accession>
<dbReference type="GO" id="GO:0005634">
    <property type="term" value="C:nucleus"/>
    <property type="evidence" value="ECO:0007669"/>
    <property type="project" value="UniProtKB-SubCell"/>
</dbReference>
<dbReference type="Proteomes" id="UP000694050">
    <property type="component" value="Unassembled WGS sequence"/>
</dbReference>
<dbReference type="SMART" id="SM00066">
    <property type="entry name" value="GAL4"/>
    <property type="match status" value="1"/>
</dbReference>
<organism evidence="5 6">
    <name type="scientific">Fusarium oxysporum f. sp. rapae</name>
    <dbReference type="NCBI Taxonomy" id="485398"/>
    <lineage>
        <taxon>Eukaryota</taxon>
        <taxon>Fungi</taxon>
        <taxon>Dikarya</taxon>
        <taxon>Ascomycota</taxon>
        <taxon>Pezizomycotina</taxon>
        <taxon>Sordariomycetes</taxon>
        <taxon>Hypocreomycetidae</taxon>
        <taxon>Hypocreales</taxon>
        <taxon>Nectriaceae</taxon>
        <taxon>Fusarium</taxon>
        <taxon>Fusarium oxysporum species complex</taxon>
    </lineage>
</organism>
<dbReference type="GO" id="GO:0045944">
    <property type="term" value="P:positive regulation of transcription by RNA polymerase II"/>
    <property type="evidence" value="ECO:0007669"/>
    <property type="project" value="TreeGrafter"/>
</dbReference>
<dbReference type="EMBL" id="JAELUQ010000001">
    <property type="protein sequence ID" value="KAG7421725.1"/>
    <property type="molecule type" value="Genomic_DNA"/>
</dbReference>
<dbReference type="PROSITE" id="PS00463">
    <property type="entry name" value="ZN2_CY6_FUNGAL_1"/>
    <property type="match status" value="1"/>
</dbReference>
<reference evidence="5" key="1">
    <citation type="submission" date="2021-04" db="EMBL/GenBank/DDBJ databases">
        <title>First draft genome resource for Brassicaceae pathogens Fusarium oxysporum f. sp. raphani and Fusarium oxysporum f. sp. rapae.</title>
        <authorList>
            <person name="Asai S."/>
        </authorList>
    </citation>
    <scope>NUCLEOTIDE SEQUENCE</scope>
    <source>
        <strain evidence="5">Tf1208</strain>
    </source>
</reference>
<dbReference type="InterPro" id="IPR021858">
    <property type="entry name" value="Fun_TF"/>
</dbReference>
<keyword evidence="2" id="KW-0539">Nucleus</keyword>
<dbReference type="PANTHER" id="PTHR37534">
    <property type="entry name" value="TRANSCRIPTIONAL ACTIVATOR PROTEIN UGA3"/>
    <property type="match status" value="1"/>
</dbReference>
<sequence>MLPLGSRISRRNEGACEACAARKRKCDQQKPICSGCKKRNLRCMPKTFKHFTISNYVSRRSFRSDKTSIVSQETEARWSSICKSSASDEDEETNSLACLTSPASSLHDIPPPDQEYSSGAEENPEATISSDGQADELATQSDLTDTVTESFPPILCLLSTAPPEISQEPRYSFLWSYFVIRATKVFLCWDTGETGLNELTDDPYTAALTGVAANSPSLRLAGIALSALLYSRDYPGIFAAGQIAWLRRNSFSALEKAISRQEEKPLGIIFTAILIHLGDMDDDTGALEVAFKTALDCLQQDSHNQTDSAHFDVARHLLRWSYICKQLSFVQRLDIADDDQWTKLEFRNQELQTTLCRQFSTWAIHPLYTVSHRWINPLMRLGRLVQLRSKAENASLGPDFDKQVDNLEGDILTAREKDLFVFMKGTSDLPDLVRLNEAMYSAVVLVFYTRLRDLAWTSLFARQQVLNVCEHVEAIGKHSRTLNNIVFPVFLTGFEAVDLGLRARITCLLSSLHPAGFWFHQEAKLLASLQHVWTIRDDMPGALWPEWSKIGQCYP</sequence>
<feature type="domain" description="Zn(2)-C6 fungal-type" evidence="4">
    <location>
        <begin position="15"/>
        <end position="43"/>
    </location>
</feature>
<dbReference type="PANTHER" id="PTHR37534:SF43">
    <property type="entry name" value="FINGER DOMAIN PROTEIN, PUTATIVE (AFU_ORTHOLOGUE AFUA_1G01850)-RELATED"/>
    <property type="match status" value="1"/>
</dbReference>
<evidence type="ECO:0000313" key="6">
    <source>
        <dbReference type="Proteomes" id="UP000694050"/>
    </source>
</evidence>
<protein>
    <recommendedName>
        <fullName evidence="4">Zn(2)-C6 fungal-type domain-containing protein</fullName>
    </recommendedName>
</protein>
<evidence type="ECO:0000313" key="5">
    <source>
        <dbReference type="EMBL" id="KAG7421725.1"/>
    </source>
</evidence>
<dbReference type="GO" id="GO:0000981">
    <property type="term" value="F:DNA-binding transcription factor activity, RNA polymerase II-specific"/>
    <property type="evidence" value="ECO:0007669"/>
    <property type="project" value="InterPro"/>
</dbReference>
<dbReference type="InterPro" id="IPR001138">
    <property type="entry name" value="Zn2Cys6_DnaBD"/>
</dbReference>
<dbReference type="PROSITE" id="PS50048">
    <property type="entry name" value="ZN2_CY6_FUNGAL_2"/>
    <property type="match status" value="1"/>
</dbReference>
<dbReference type="Pfam" id="PF11951">
    <property type="entry name" value="Fungal_trans_2"/>
    <property type="match status" value="1"/>
</dbReference>
<feature type="compositionally biased region" description="Polar residues" evidence="3">
    <location>
        <begin position="126"/>
        <end position="143"/>
    </location>
</feature>
<feature type="region of interest" description="Disordered" evidence="3">
    <location>
        <begin position="101"/>
        <end position="143"/>
    </location>
</feature>
<name>A0A8J5PLH3_FUSOX</name>
<evidence type="ECO:0000256" key="3">
    <source>
        <dbReference type="SAM" id="MobiDB-lite"/>
    </source>
</evidence>
<proteinExistence type="predicted"/>
<comment type="caution">
    <text evidence="5">The sequence shown here is derived from an EMBL/GenBank/DDBJ whole genome shotgun (WGS) entry which is preliminary data.</text>
</comment>
<evidence type="ECO:0000256" key="1">
    <source>
        <dbReference type="ARBA" id="ARBA00004123"/>
    </source>
</evidence>
<evidence type="ECO:0000259" key="4">
    <source>
        <dbReference type="PROSITE" id="PS50048"/>
    </source>
</evidence>
<dbReference type="Pfam" id="PF00172">
    <property type="entry name" value="Zn_clus"/>
    <property type="match status" value="1"/>
</dbReference>